<dbReference type="EMBL" id="CP000108">
    <property type="protein sequence ID" value="ABB27722.1"/>
    <property type="molecule type" value="Genomic_DNA"/>
</dbReference>
<keyword evidence="4" id="KW-0067">ATP-binding</keyword>
<dbReference type="InterPro" id="IPR036565">
    <property type="entry name" value="Mur-like_cat_sf"/>
</dbReference>
<dbReference type="KEGG" id="cch:Cag_0449"/>
<evidence type="ECO:0000256" key="3">
    <source>
        <dbReference type="ARBA" id="ARBA00022741"/>
    </source>
</evidence>
<dbReference type="InterPro" id="IPR005757">
    <property type="entry name" value="Mpl"/>
</dbReference>
<dbReference type="InterPro" id="IPR000713">
    <property type="entry name" value="Mur_ligase_N"/>
</dbReference>
<evidence type="ECO:0000259" key="11">
    <source>
        <dbReference type="Pfam" id="PF02875"/>
    </source>
</evidence>
<dbReference type="SUPFAM" id="SSF51984">
    <property type="entry name" value="MurCD N-terminal domain"/>
    <property type="match status" value="1"/>
</dbReference>
<dbReference type="eggNOG" id="COG0773">
    <property type="taxonomic scope" value="Bacteria"/>
</dbReference>
<evidence type="ECO:0000256" key="4">
    <source>
        <dbReference type="ARBA" id="ARBA00022840"/>
    </source>
</evidence>
<dbReference type="NCBIfam" id="TIGR01081">
    <property type="entry name" value="mpl"/>
    <property type="match status" value="1"/>
</dbReference>
<dbReference type="PANTHER" id="PTHR43445">
    <property type="entry name" value="UDP-N-ACETYLMURAMATE--L-ALANINE LIGASE-RELATED"/>
    <property type="match status" value="1"/>
</dbReference>
<evidence type="ECO:0000256" key="7">
    <source>
        <dbReference type="ARBA" id="ARBA00023306"/>
    </source>
</evidence>
<accession>Q3ATF3</accession>
<keyword evidence="9" id="KW-0472">Membrane</keyword>
<dbReference type="EC" id="6.3.2.8" evidence="13"/>
<dbReference type="AlphaFoldDB" id="Q3ATF3"/>
<dbReference type="Pfam" id="PF01225">
    <property type="entry name" value="Mur_ligase"/>
    <property type="match status" value="1"/>
</dbReference>
<dbReference type="HOGENOM" id="CLU_028104_0_2_10"/>
<evidence type="ECO:0000259" key="12">
    <source>
        <dbReference type="Pfam" id="PF08245"/>
    </source>
</evidence>
<dbReference type="InterPro" id="IPR036615">
    <property type="entry name" value="Mur_ligase_C_dom_sf"/>
</dbReference>
<name>Q3ATF3_CHLCH</name>
<dbReference type="GO" id="GO:0005524">
    <property type="term" value="F:ATP binding"/>
    <property type="evidence" value="ECO:0007669"/>
    <property type="project" value="UniProtKB-KW"/>
</dbReference>
<keyword evidence="6" id="KW-0573">Peptidoglycan synthesis</keyword>
<dbReference type="Pfam" id="PF02875">
    <property type="entry name" value="Mur_ligase_C"/>
    <property type="match status" value="1"/>
</dbReference>
<keyword evidence="2" id="KW-0132">Cell division</keyword>
<reference evidence="13" key="1">
    <citation type="submission" date="2005-08" db="EMBL/GenBank/DDBJ databases">
        <title>Complete sequence of Chlorobium chlorochromatii CaD3.</title>
        <authorList>
            <person name="Copeland A."/>
            <person name="Lucas S."/>
            <person name="Lapidus A."/>
            <person name="Barry K."/>
            <person name="Detter J.C."/>
            <person name="Glavina T."/>
            <person name="Hammon N."/>
            <person name="Israni S."/>
            <person name="Pitluck S."/>
            <person name="Bryant D."/>
            <person name="Schmutz J."/>
            <person name="Larimer F."/>
            <person name="Land M."/>
            <person name="Kyrpides N."/>
            <person name="Ivanova N."/>
            <person name="Richardson P."/>
        </authorList>
    </citation>
    <scope>NUCLEOTIDE SEQUENCE [LARGE SCALE GENOMIC DNA]</scope>
    <source>
        <strain evidence="13">CaD3</strain>
    </source>
</reference>
<dbReference type="GO" id="GO:0071555">
    <property type="term" value="P:cell wall organization"/>
    <property type="evidence" value="ECO:0007669"/>
    <property type="project" value="UniProtKB-KW"/>
</dbReference>
<dbReference type="STRING" id="340177.Cag_0449"/>
<keyword evidence="9" id="KW-0812">Transmembrane</keyword>
<keyword evidence="5" id="KW-0133">Cell shape</keyword>
<keyword evidence="1 13" id="KW-0436">Ligase</keyword>
<keyword evidence="7" id="KW-0131">Cell cycle</keyword>
<dbReference type="Gene3D" id="3.90.190.20">
    <property type="entry name" value="Mur ligase, C-terminal domain"/>
    <property type="match status" value="1"/>
</dbReference>
<proteinExistence type="predicted"/>
<dbReference type="PANTHER" id="PTHR43445:SF5">
    <property type="entry name" value="UDP-N-ACETYLMURAMATE--L-ALANYL-GAMMA-D-GLUTAMYL-MESO-2,6-DIAMINOHEPTANDIOATE LIGASE"/>
    <property type="match status" value="1"/>
</dbReference>
<dbReference type="Pfam" id="PF08245">
    <property type="entry name" value="Mur_ligase_M"/>
    <property type="match status" value="1"/>
</dbReference>
<evidence type="ECO:0000256" key="1">
    <source>
        <dbReference type="ARBA" id="ARBA00022598"/>
    </source>
</evidence>
<dbReference type="SUPFAM" id="SSF53244">
    <property type="entry name" value="MurD-like peptide ligases, peptide-binding domain"/>
    <property type="match status" value="1"/>
</dbReference>
<evidence type="ECO:0000256" key="8">
    <source>
        <dbReference type="ARBA" id="ARBA00023316"/>
    </source>
</evidence>
<organism evidence="13">
    <name type="scientific">Chlorobium chlorochromatii (strain CaD3)</name>
    <dbReference type="NCBI Taxonomy" id="340177"/>
    <lineage>
        <taxon>Bacteria</taxon>
        <taxon>Pseudomonadati</taxon>
        <taxon>Chlorobiota</taxon>
        <taxon>Chlorobiia</taxon>
        <taxon>Chlorobiales</taxon>
        <taxon>Chlorobiaceae</taxon>
        <taxon>Chlorobium/Pelodictyon group</taxon>
        <taxon>Chlorobium</taxon>
    </lineage>
</organism>
<dbReference type="GO" id="GO:0009252">
    <property type="term" value="P:peptidoglycan biosynthetic process"/>
    <property type="evidence" value="ECO:0007669"/>
    <property type="project" value="UniProtKB-KW"/>
</dbReference>
<feature type="transmembrane region" description="Helical" evidence="9">
    <location>
        <begin position="21"/>
        <end position="44"/>
    </location>
</feature>
<dbReference type="GO" id="GO:0008360">
    <property type="term" value="P:regulation of cell shape"/>
    <property type="evidence" value="ECO:0007669"/>
    <property type="project" value="UniProtKB-KW"/>
</dbReference>
<keyword evidence="3" id="KW-0547">Nucleotide-binding</keyword>
<keyword evidence="8" id="KW-0961">Cell wall biogenesis/degradation</keyword>
<gene>
    <name evidence="13" type="ordered locus">Cag_0449</name>
</gene>
<evidence type="ECO:0000259" key="10">
    <source>
        <dbReference type="Pfam" id="PF01225"/>
    </source>
</evidence>
<sequence length="494" mass="54587">MTSNRIPCAISLLILYFESNYFSMSFFYFIGIGGTAMASVAVALSRAGHYVIGSDTQLYPPMSTFLEEHGISYCHGFAEENLRSFSPDAVVVGNAISRGNPELEYALEQHLELLAMPDLVRRHLIANNTSVVVAGTHGKTTTTSLVAWMLEAGGLQPGFLIGGIPENFGLGCRPSAGEGAGFFVTEGDEYDTAFFDKRSKFLLYRPDIAIINNVEFDHADIFNSLEDIKRSFRLFVNLIPRNGLLLVNGDDPVALECAEKAFCPVERFALHANAEWSATNIHSEEEGSSFELLHHGKSVGTFHVPLFGNYNIMNAIAALAAAYRCGVSFEALADGLPHFQRPKRRMELLGEFADGITLIEDFAHHPTAIRVTLEAIAQRYNGRRIVACFEPRSNTTTRNIFQEELASCFAPASVVVLGKVHRPERYGDHALNTALLQEQLQSAGKEVFLAGNDADYPADIIRYLEAHRRHGDVVVLLSNGSFGNLKQMVMERWR</sequence>
<evidence type="ECO:0000256" key="5">
    <source>
        <dbReference type="ARBA" id="ARBA00022960"/>
    </source>
</evidence>
<dbReference type="Gene3D" id="3.40.50.720">
    <property type="entry name" value="NAD(P)-binding Rossmann-like Domain"/>
    <property type="match status" value="1"/>
</dbReference>
<keyword evidence="9" id="KW-1133">Transmembrane helix</keyword>
<dbReference type="SUPFAM" id="SSF53623">
    <property type="entry name" value="MurD-like peptide ligases, catalytic domain"/>
    <property type="match status" value="1"/>
</dbReference>
<dbReference type="GO" id="GO:0051301">
    <property type="term" value="P:cell division"/>
    <property type="evidence" value="ECO:0007669"/>
    <property type="project" value="UniProtKB-KW"/>
</dbReference>
<dbReference type="InterPro" id="IPR013221">
    <property type="entry name" value="Mur_ligase_cen"/>
</dbReference>
<protein>
    <submittedName>
        <fullName evidence="13">UDP-N-acetylmuramate--L-alanine ligase</fullName>
        <ecNumber evidence="13">6.3.2.8</ecNumber>
    </submittedName>
</protein>
<dbReference type="InterPro" id="IPR050061">
    <property type="entry name" value="MurCDEF_pg_biosynth"/>
</dbReference>
<evidence type="ECO:0000256" key="2">
    <source>
        <dbReference type="ARBA" id="ARBA00022618"/>
    </source>
</evidence>
<evidence type="ECO:0000256" key="6">
    <source>
        <dbReference type="ARBA" id="ARBA00022984"/>
    </source>
</evidence>
<dbReference type="Gene3D" id="3.40.1190.10">
    <property type="entry name" value="Mur-like, catalytic domain"/>
    <property type="match status" value="1"/>
</dbReference>
<feature type="domain" description="Mur ligase C-terminal" evidence="11">
    <location>
        <begin position="344"/>
        <end position="480"/>
    </location>
</feature>
<feature type="domain" description="Mur ligase N-terminal catalytic" evidence="10">
    <location>
        <begin position="28"/>
        <end position="121"/>
    </location>
</feature>
<dbReference type="InterPro" id="IPR004101">
    <property type="entry name" value="Mur_ligase_C"/>
</dbReference>
<evidence type="ECO:0000256" key="9">
    <source>
        <dbReference type="SAM" id="Phobius"/>
    </source>
</evidence>
<feature type="domain" description="Mur ligase central" evidence="12">
    <location>
        <begin position="133"/>
        <end position="322"/>
    </location>
</feature>
<evidence type="ECO:0000313" key="13">
    <source>
        <dbReference type="EMBL" id="ABB27722.1"/>
    </source>
</evidence>
<dbReference type="GO" id="GO:0008763">
    <property type="term" value="F:UDP-N-acetylmuramate-L-alanine ligase activity"/>
    <property type="evidence" value="ECO:0007669"/>
    <property type="project" value="UniProtKB-EC"/>
</dbReference>